<dbReference type="InterPro" id="IPR000743">
    <property type="entry name" value="Glyco_hydro_28"/>
</dbReference>
<dbReference type="SMART" id="SM00355">
    <property type="entry name" value="ZnF_C2H2"/>
    <property type="match status" value="2"/>
</dbReference>
<dbReference type="SUPFAM" id="SSF51126">
    <property type="entry name" value="Pectin lyase-like"/>
    <property type="match status" value="1"/>
</dbReference>
<evidence type="ECO:0000256" key="15">
    <source>
        <dbReference type="RuleBase" id="RU361169"/>
    </source>
</evidence>
<dbReference type="InterPro" id="IPR011050">
    <property type="entry name" value="Pectin_lyase_fold/virulence"/>
</dbReference>
<keyword evidence="5" id="KW-0964">Secreted</keyword>
<dbReference type="GO" id="GO:0071555">
    <property type="term" value="P:cell wall organization"/>
    <property type="evidence" value="ECO:0007669"/>
    <property type="project" value="UniProtKB-KW"/>
</dbReference>
<evidence type="ECO:0008006" key="21">
    <source>
        <dbReference type="Google" id="ProtNLM"/>
    </source>
</evidence>
<dbReference type="Gene3D" id="3.30.160.60">
    <property type="entry name" value="Classic Zinc Finger"/>
    <property type="match status" value="1"/>
</dbReference>
<keyword evidence="7" id="KW-0677">Repeat</keyword>
<feature type="domain" description="AN1-type" evidence="18">
    <location>
        <begin position="481"/>
        <end position="529"/>
    </location>
</feature>
<feature type="signal peptide" evidence="16">
    <location>
        <begin position="1"/>
        <end position="22"/>
    </location>
</feature>
<dbReference type="Gene3D" id="4.10.1110.10">
    <property type="entry name" value="AN1-like Zinc finger"/>
    <property type="match status" value="2"/>
</dbReference>
<keyword evidence="12" id="KW-0961">Cell wall biogenesis/degradation</keyword>
<evidence type="ECO:0000256" key="9">
    <source>
        <dbReference type="ARBA" id="ARBA00022801"/>
    </source>
</evidence>
<dbReference type="PANTHER" id="PTHR31375">
    <property type="match status" value="1"/>
</dbReference>
<accession>A0A498ICB2</accession>
<gene>
    <name evidence="19" type="ORF">DVH24_005020</name>
</gene>
<dbReference type="InterPro" id="IPR035896">
    <property type="entry name" value="AN1-like_Znf"/>
</dbReference>
<dbReference type="InterPro" id="IPR000058">
    <property type="entry name" value="Znf_AN1"/>
</dbReference>
<organism evidence="19 20">
    <name type="scientific">Malus domestica</name>
    <name type="common">Apple</name>
    <name type="synonym">Pyrus malus</name>
    <dbReference type="NCBI Taxonomy" id="3750"/>
    <lineage>
        <taxon>Eukaryota</taxon>
        <taxon>Viridiplantae</taxon>
        <taxon>Streptophyta</taxon>
        <taxon>Embryophyta</taxon>
        <taxon>Tracheophyta</taxon>
        <taxon>Spermatophyta</taxon>
        <taxon>Magnoliopsida</taxon>
        <taxon>eudicotyledons</taxon>
        <taxon>Gunneridae</taxon>
        <taxon>Pentapetalae</taxon>
        <taxon>rosids</taxon>
        <taxon>fabids</taxon>
        <taxon>Rosales</taxon>
        <taxon>Rosaceae</taxon>
        <taxon>Amygdaloideae</taxon>
        <taxon>Maleae</taxon>
        <taxon>Malus</taxon>
    </lineage>
</organism>
<evidence type="ECO:0000256" key="12">
    <source>
        <dbReference type="ARBA" id="ARBA00023316"/>
    </source>
</evidence>
<evidence type="ECO:0000256" key="4">
    <source>
        <dbReference type="ARBA" id="ARBA00022512"/>
    </source>
</evidence>
<evidence type="ECO:0000256" key="10">
    <source>
        <dbReference type="ARBA" id="ARBA00022833"/>
    </source>
</evidence>
<dbReference type="GO" id="GO:0008270">
    <property type="term" value="F:zinc ion binding"/>
    <property type="evidence" value="ECO:0007669"/>
    <property type="project" value="UniProtKB-KW"/>
</dbReference>
<dbReference type="InterPro" id="IPR057357">
    <property type="entry name" value="Znf-C2H2_ZFAND2A/B"/>
</dbReference>
<evidence type="ECO:0000256" key="5">
    <source>
        <dbReference type="ARBA" id="ARBA00022525"/>
    </source>
</evidence>
<dbReference type="AlphaFoldDB" id="A0A498ICB2"/>
<dbReference type="PROSITE" id="PS51039">
    <property type="entry name" value="ZF_AN1"/>
    <property type="match status" value="2"/>
</dbReference>
<comment type="function">
    <text evidence="1">May be involved in environmental stress response.</text>
</comment>
<reference evidence="19 20" key="1">
    <citation type="submission" date="2018-10" db="EMBL/GenBank/DDBJ databases">
        <title>A high-quality apple genome assembly.</title>
        <authorList>
            <person name="Hu J."/>
        </authorList>
    </citation>
    <scope>NUCLEOTIDE SEQUENCE [LARGE SCALE GENOMIC DNA]</scope>
    <source>
        <strain evidence="20">cv. HFTH1</strain>
        <tissue evidence="19">Young leaf</tissue>
    </source>
</reference>
<evidence type="ECO:0000313" key="19">
    <source>
        <dbReference type="EMBL" id="RXH81106.1"/>
    </source>
</evidence>
<evidence type="ECO:0000256" key="7">
    <source>
        <dbReference type="ARBA" id="ARBA00022737"/>
    </source>
</evidence>
<keyword evidence="20" id="KW-1185">Reference proteome</keyword>
<dbReference type="Pfam" id="PF25403">
    <property type="entry name" value="zf-C2H2_ZFAND2"/>
    <property type="match status" value="1"/>
</dbReference>
<evidence type="ECO:0000313" key="20">
    <source>
        <dbReference type="Proteomes" id="UP000290289"/>
    </source>
</evidence>
<dbReference type="SMART" id="SM00710">
    <property type="entry name" value="PbH1"/>
    <property type="match status" value="5"/>
</dbReference>
<sequence length="767" mass="83873">MALQKNELILFFIITLPSFVLCYSSLHENQLIDKYVDEASEFDSKAYPSYFNTIDDGSNLFKGLIKESADVLCLKSFDKVDSSTSSSAETVSVNDFGAEGDGETDDTKAFEMAWKVACSSKEAVMVAPKKTHRIKPIRFSGPCKSQLTVQILGTLIASDDRSDFSKDGRHWLIFDSVSNLVVEGGGAINGNGKNWWQNSCKTDKSKALTFCKSKNLMVRNLTIQDGQQIHVSFQKCMNVEVSNLSITAPPKSPNTDGIHVTDTQNILITSCVIATGDDCLSIVNGSKTVQASNITCGSGHGISIGSLGSGNSKAYVSDITVNGAKLYGTTNGVRIKTWQMCLLSFEYKVHTKTSKVIYMQGGSGSASNIRFQNIEMHNVTNPILIDQYYCDRKIPCKEQRSAVEVKNVVYKNIKGTSASDVAIKFDCSKSFPCLGIMLQDINLQHEGRKTAKALCNNVNVTSIGVVCPLCPKLEGQYETCQYLGRHCYVAECQQIDFLPFTCDSCHQVFCLEHRSYIKHNCPKGDRKNVTVVICPLCAKGVHLIPDEDPNITWERHVNTDCDPSNYEKATMKKKCPVPGCKEILTFSNTIKCRDCTVDHCLKHRFGLDHKCPGPKKPEAGFPFLGYLSRSRKEVSKPNHAPAASSLNWSSFLTAASSFRASAEASVAKLSSELSQKWQIAKDGTGQSSSSSGSRNGQGEVCPQCGAKFSSVTTLVDHVEKVHEKGGNRAAAVKKVTIDACPKCSKGFRDPVALVEHVERDHGGTSRA</sequence>
<dbReference type="SUPFAM" id="SSF118310">
    <property type="entry name" value="AN1-like Zinc finger"/>
    <property type="match status" value="2"/>
</dbReference>
<evidence type="ECO:0000259" key="17">
    <source>
        <dbReference type="PROSITE" id="PS50157"/>
    </source>
</evidence>
<feature type="domain" description="AN1-type" evidence="18">
    <location>
        <begin position="569"/>
        <end position="619"/>
    </location>
</feature>
<feature type="domain" description="C2H2-type" evidence="17">
    <location>
        <begin position="738"/>
        <end position="766"/>
    </location>
</feature>
<protein>
    <recommendedName>
        <fullName evidence="21">C2H2-type domain-containing protein</fullName>
    </recommendedName>
</protein>
<keyword evidence="8 13" id="KW-0863">Zinc-finger</keyword>
<dbReference type="SMART" id="SM00154">
    <property type="entry name" value="ZnF_AN1"/>
    <property type="match status" value="2"/>
</dbReference>
<evidence type="ECO:0000256" key="8">
    <source>
        <dbReference type="ARBA" id="ARBA00022771"/>
    </source>
</evidence>
<dbReference type="InterPro" id="IPR006626">
    <property type="entry name" value="PbH1"/>
</dbReference>
<keyword evidence="4" id="KW-0134">Cell wall</keyword>
<evidence type="ECO:0000256" key="2">
    <source>
        <dbReference type="ARBA" id="ARBA00004191"/>
    </source>
</evidence>
<comment type="similarity">
    <text evidence="3 15">Belongs to the glycosyl hydrolase 28 family.</text>
</comment>
<keyword evidence="6" id="KW-0479">Metal-binding</keyword>
<feature type="domain" description="C2H2-type" evidence="17">
    <location>
        <begin position="699"/>
        <end position="722"/>
    </location>
</feature>
<dbReference type="Pfam" id="PF00295">
    <property type="entry name" value="Glyco_hydro_28"/>
    <property type="match status" value="1"/>
</dbReference>
<evidence type="ECO:0000256" key="14">
    <source>
        <dbReference type="PROSITE-ProRule" id="PRU10052"/>
    </source>
</evidence>
<keyword evidence="11 15" id="KW-0326">Glycosidase</keyword>
<dbReference type="STRING" id="3750.A0A498ICB2"/>
<dbReference type="InterPro" id="IPR012334">
    <property type="entry name" value="Pectin_lyas_fold"/>
</dbReference>
<evidence type="ECO:0000256" key="11">
    <source>
        <dbReference type="ARBA" id="ARBA00023295"/>
    </source>
</evidence>
<dbReference type="GO" id="GO:0004650">
    <property type="term" value="F:polygalacturonase activity"/>
    <property type="evidence" value="ECO:0007669"/>
    <property type="project" value="InterPro"/>
</dbReference>
<dbReference type="InterPro" id="IPR013087">
    <property type="entry name" value="Znf_C2H2_type"/>
</dbReference>
<dbReference type="GO" id="GO:0005975">
    <property type="term" value="P:carbohydrate metabolic process"/>
    <property type="evidence" value="ECO:0007669"/>
    <property type="project" value="InterPro"/>
</dbReference>
<evidence type="ECO:0000256" key="1">
    <source>
        <dbReference type="ARBA" id="ARBA00003732"/>
    </source>
</evidence>
<dbReference type="PROSITE" id="PS00502">
    <property type="entry name" value="POLYGALACTURONASE"/>
    <property type="match status" value="1"/>
</dbReference>
<evidence type="ECO:0000256" key="13">
    <source>
        <dbReference type="PROSITE-ProRule" id="PRU00042"/>
    </source>
</evidence>
<dbReference type="Proteomes" id="UP000290289">
    <property type="component" value="Chromosome 12"/>
</dbReference>
<evidence type="ECO:0000256" key="16">
    <source>
        <dbReference type="SAM" id="SignalP"/>
    </source>
</evidence>
<keyword evidence="16" id="KW-0732">Signal</keyword>
<comment type="caution">
    <text evidence="19">The sequence shown here is derived from an EMBL/GenBank/DDBJ whole genome shotgun (WGS) entry which is preliminary data.</text>
</comment>
<keyword evidence="9 15" id="KW-0378">Hydrolase</keyword>
<proteinExistence type="inferred from homology"/>
<comment type="subcellular location">
    <subcellularLocation>
        <location evidence="2">Secreted</location>
        <location evidence="2">Cell wall</location>
    </subcellularLocation>
</comment>
<dbReference type="PROSITE" id="PS50157">
    <property type="entry name" value="ZINC_FINGER_C2H2_2"/>
    <property type="match status" value="2"/>
</dbReference>
<dbReference type="Gene3D" id="2.160.20.10">
    <property type="entry name" value="Single-stranded right-handed beta-helix, Pectin lyase-like"/>
    <property type="match status" value="1"/>
</dbReference>
<dbReference type="PROSITE" id="PS00028">
    <property type="entry name" value="ZINC_FINGER_C2H2_1"/>
    <property type="match status" value="2"/>
</dbReference>
<evidence type="ECO:0000256" key="6">
    <source>
        <dbReference type="ARBA" id="ARBA00022723"/>
    </source>
</evidence>
<feature type="chain" id="PRO_5019719022" description="C2H2-type domain-containing protein" evidence="16">
    <location>
        <begin position="23"/>
        <end position="767"/>
    </location>
</feature>
<evidence type="ECO:0000259" key="18">
    <source>
        <dbReference type="PROSITE" id="PS51039"/>
    </source>
</evidence>
<keyword evidence="10" id="KW-0862">Zinc</keyword>
<dbReference type="Pfam" id="PF01428">
    <property type="entry name" value="zf-AN1"/>
    <property type="match status" value="2"/>
</dbReference>
<dbReference type="EMBL" id="RDQH01000338">
    <property type="protein sequence ID" value="RXH81106.1"/>
    <property type="molecule type" value="Genomic_DNA"/>
</dbReference>
<feature type="active site" evidence="14">
    <location>
        <position position="300"/>
    </location>
</feature>
<evidence type="ECO:0000256" key="3">
    <source>
        <dbReference type="ARBA" id="ARBA00008834"/>
    </source>
</evidence>
<name>A0A498ICB2_MALDO</name>